<comment type="caution">
    <text evidence="1">The sequence shown here is derived from an EMBL/GenBank/DDBJ whole genome shotgun (WGS) entry which is preliminary data.</text>
</comment>
<protein>
    <submittedName>
        <fullName evidence="1">Polypyrimidine tract-binding protein homolog 3</fullName>
    </submittedName>
</protein>
<proteinExistence type="predicted"/>
<evidence type="ECO:0000313" key="1">
    <source>
        <dbReference type="EMBL" id="GEU62736.1"/>
    </source>
</evidence>
<dbReference type="AlphaFoldDB" id="A0A6L2LLL9"/>
<dbReference type="EMBL" id="BKCJ010004723">
    <property type="protein sequence ID" value="GEU62736.1"/>
    <property type="molecule type" value="Genomic_DNA"/>
</dbReference>
<accession>A0A6L2LLL9</accession>
<organism evidence="1">
    <name type="scientific">Tanacetum cinerariifolium</name>
    <name type="common">Dalmatian daisy</name>
    <name type="synonym">Chrysanthemum cinerariifolium</name>
    <dbReference type="NCBI Taxonomy" id="118510"/>
    <lineage>
        <taxon>Eukaryota</taxon>
        <taxon>Viridiplantae</taxon>
        <taxon>Streptophyta</taxon>
        <taxon>Embryophyta</taxon>
        <taxon>Tracheophyta</taxon>
        <taxon>Spermatophyta</taxon>
        <taxon>Magnoliopsida</taxon>
        <taxon>eudicotyledons</taxon>
        <taxon>Gunneridae</taxon>
        <taxon>Pentapetalae</taxon>
        <taxon>asterids</taxon>
        <taxon>campanulids</taxon>
        <taxon>Asterales</taxon>
        <taxon>Asteraceae</taxon>
        <taxon>Asteroideae</taxon>
        <taxon>Anthemideae</taxon>
        <taxon>Anthemidinae</taxon>
        <taxon>Tanacetum</taxon>
    </lineage>
</organism>
<gene>
    <name evidence="1" type="ORF">Tci_034714</name>
</gene>
<name>A0A6L2LLL9_TANCI</name>
<reference evidence="1" key="1">
    <citation type="journal article" date="2019" name="Sci. Rep.">
        <title>Draft genome of Tanacetum cinerariifolium, the natural source of mosquito coil.</title>
        <authorList>
            <person name="Yamashiro T."/>
            <person name="Shiraishi A."/>
            <person name="Satake H."/>
            <person name="Nakayama K."/>
        </authorList>
    </citation>
    <scope>NUCLEOTIDE SEQUENCE</scope>
</reference>
<sequence length="400" mass="44353">MSCTSERAEVYYECKEPFKSLKCLWVRSKSIAVIWLEKVVTPLIDPAIKGFEAAPAVLKPERLNVDKHGKCCCLCWGAMVEVIGIGVVMEMGEKMAEKGVGKNGEKQCRCYSILNREGDRGVLLGKLHNWSLGLTRTNYGAQGDHEAEVFQVSNDDTAVAKRRLEDKQLKEKTNTKCLVRIDGETRYNVVEFKALIEGSNRALIEARIAEACFEDERSNIAIAKPNELTANIHDQDLEQTTRGRGDEPNRILLVTNHYMVYPITIEVLKEIFSLYGIRDGGYGYIKERSCTASGMMAPSPAKSDVVMWVDCDNNGQEDEKEMHSGYKGPEGRTEASMVVGLGSIADPTHRLSKLTWNTLCISGPGGDSTRYATAPTLSRIQYGPKNRGLSLLDTCVSPNK</sequence>